<dbReference type="OrthoDB" id="371940at2157"/>
<dbReference type="Proteomes" id="UP000509478">
    <property type="component" value="Chromosome"/>
</dbReference>
<gene>
    <name evidence="1" type="ORF">C5F50_10320</name>
</gene>
<accession>A0A7D5R7U9</accession>
<protein>
    <submittedName>
        <fullName evidence="1">Uncharacterized protein</fullName>
    </submittedName>
</protein>
<keyword evidence="2" id="KW-1185">Reference proteome</keyword>
<proteinExistence type="predicted"/>
<dbReference type="GeneID" id="56068507"/>
<name>A0A7D5R7U9_9ARCH</name>
<dbReference type="EMBL" id="CP026995">
    <property type="protein sequence ID" value="QLH07418.1"/>
    <property type="molecule type" value="Genomic_DNA"/>
</dbReference>
<evidence type="ECO:0000313" key="1">
    <source>
        <dbReference type="EMBL" id="QLH07418.1"/>
    </source>
</evidence>
<organism evidence="1 2">
    <name type="scientific">Nitrosopumilus ureiphilus</name>
    <dbReference type="NCBI Taxonomy" id="1470067"/>
    <lineage>
        <taxon>Archaea</taxon>
        <taxon>Nitrososphaerota</taxon>
        <taxon>Nitrososphaeria</taxon>
        <taxon>Nitrosopumilales</taxon>
        <taxon>Nitrosopumilaceae</taxon>
        <taxon>Nitrosopumilus</taxon>
    </lineage>
</organism>
<dbReference type="AlphaFoldDB" id="A0A7D5R7U9"/>
<dbReference type="RefSeq" id="WP_179371297.1">
    <property type="nucleotide sequence ID" value="NZ_CP026995.1"/>
</dbReference>
<dbReference type="KEGG" id="nue:C5F50_10320"/>
<evidence type="ECO:0000313" key="2">
    <source>
        <dbReference type="Proteomes" id="UP000509478"/>
    </source>
</evidence>
<reference evidence="1 2" key="1">
    <citation type="submission" date="2018-02" db="EMBL/GenBank/DDBJ databases">
        <title>Complete genome of Nitrosopumilus ureaphilus PS0.</title>
        <authorList>
            <person name="Qin W."/>
            <person name="Zheng Y."/>
            <person name="Stahl D.A."/>
        </authorList>
    </citation>
    <scope>NUCLEOTIDE SEQUENCE [LARGE SCALE GENOMIC DNA]</scope>
    <source>
        <strain evidence="1 2">PS0</strain>
    </source>
</reference>
<sequence length="71" mass="8522">MAVIEKQAYRCDRCSHEWYPRLQTEELPAICPKCKSAYWNKPRRIDLAKNEVEQARASMMLKKKRRSHDEV</sequence>